<protein>
    <submittedName>
        <fullName evidence="2">DUF1906 domain-containing protein</fullName>
    </submittedName>
</protein>
<dbReference type="Pfam" id="PF08924">
    <property type="entry name" value="Rv2525c_GlyHyd-like"/>
    <property type="match status" value="1"/>
</dbReference>
<dbReference type="EMBL" id="WNZX01000001">
    <property type="protein sequence ID" value="MUG69078.1"/>
    <property type="molecule type" value="Genomic_DNA"/>
</dbReference>
<sequence length="212" mass="23621">MAEGIDRAAPFTTAAPLDCLRSNGITFIGRYYSNSDWKNLTRSEAQLISSRGLWIVTVYQDAANTPGYFTYERGVSDCSRAIQRATDVGQPTGTPIYFAVDFEVRAQDSRLANVERYFEGVQQRMRQYAQDNGGASWPLGIYGTYDAVTYIRDRVDDVTYIGLTYAWSRGRTLDEANLYQYSNDLTLDACRNAGTVDRVRSNGSGGGFKVNA</sequence>
<dbReference type="RefSeq" id="WP_155613746.1">
    <property type="nucleotide sequence ID" value="NZ_WNZX01000001.1"/>
</dbReference>
<gene>
    <name evidence="2" type="ORF">GNP93_00160</name>
</gene>
<dbReference type="Gene3D" id="3.20.20.80">
    <property type="entry name" value="Glycosidases"/>
    <property type="match status" value="1"/>
</dbReference>
<keyword evidence="3" id="KW-1185">Reference proteome</keyword>
<proteinExistence type="predicted"/>
<evidence type="ECO:0000259" key="1">
    <source>
        <dbReference type="Pfam" id="PF08924"/>
    </source>
</evidence>
<dbReference type="InterPro" id="IPR017853">
    <property type="entry name" value="GH"/>
</dbReference>
<evidence type="ECO:0000313" key="2">
    <source>
        <dbReference type="EMBL" id="MUG69078.1"/>
    </source>
</evidence>
<evidence type="ECO:0000313" key="3">
    <source>
        <dbReference type="Proteomes" id="UP000450917"/>
    </source>
</evidence>
<accession>A0A7X2Z6B6</accession>
<dbReference type="InterPro" id="IPR015020">
    <property type="entry name" value="Rv2525c-like_Glyco_Hydro-like"/>
</dbReference>
<reference evidence="2 3" key="1">
    <citation type="submission" date="2019-11" db="EMBL/GenBank/DDBJ databases">
        <title>Draft genome sequences of five Paenibacillus species of dairy origin.</title>
        <authorList>
            <person name="Olajide A.M."/>
            <person name="Chen S."/>
            <person name="Lapointe G."/>
        </authorList>
    </citation>
    <scope>NUCLEOTIDE SEQUENCE [LARGE SCALE GENOMIC DNA]</scope>
    <source>
        <strain evidence="2 3">2CS3</strain>
    </source>
</reference>
<organism evidence="2 3">
    <name type="scientific">Paenibacillus validus</name>
    <dbReference type="NCBI Taxonomy" id="44253"/>
    <lineage>
        <taxon>Bacteria</taxon>
        <taxon>Bacillati</taxon>
        <taxon>Bacillota</taxon>
        <taxon>Bacilli</taxon>
        <taxon>Bacillales</taxon>
        <taxon>Paenibacillaceae</taxon>
        <taxon>Paenibacillus</taxon>
    </lineage>
</organism>
<dbReference type="Proteomes" id="UP000450917">
    <property type="component" value="Unassembled WGS sequence"/>
</dbReference>
<comment type="caution">
    <text evidence="2">The sequence shown here is derived from an EMBL/GenBank/DDBJ whole genome shotgun (WGS) entry which is preliminary data.</text>
</comment>
<name>A0A7X2Z6B6_9BACL</name>
<dbReference type="SUPFAM" id="SSF51445">
    <property type="entry name" value="(Trans)glycosidases"/>
    <property type="match status" value="1"/>
</dbReference>
<feature type="domain" description="Rv2525c-like glycoside hydrolase-like" evidence="1">
    <location>
        <begin position="19"/>
        <end position="186"/>
    </location>
</feature>
<dbReference type="AlphaFoldDB" id="A0A7X2Z6B6"/>